<dbReference type="CDD" id="cd11537">
    <property type="entry name" value="NTP-PPase_RS21-C6_like"/>
    <property type="match status" value="1"/>
</dbReference>
<dbReference type="Proteomes" id="UP000763802">
    <property type="component" value="Unassembled WGS sequence"/>
</dbReference>
<dbReference type="PANTHER" id="PTHR46523:SF1">
    <property type="entry name" value="DCTP PYROPHOSPHATASE 1"/>
    <property type="match status" value="1"/>
</dbReference>
<dbReference type="PANTHER" id="PTHR46523">
    <property type="entry name" value="DCTP PYROPHOSPHATASE 1"/>
    <property type="match status" value="1"/>
</dbReference>
<gene>
    <name evidence="1" type="ORF">KL867_09950</name>
</gene>
<name>A0ABS5WQL9_9RHOB</name>
<organism evidence="1 2">
    <name type="scientific">Falsiruegeria litorea</name>
    <dbReference type="NCBI Taxonomy" id="1280831"/>
    <lineage>
        <taxon>Bacteria</taxon>
        <taxon>Pseudomonadati</taxon>
        <taxon>Pseudomonadota</taxon>
        <taxon>Alphaproteobacteria</taxon>
        <taxon>Rhodobacterales</taxon>
        <taxon>Roseobacteraceae</taxon>
        <taxon>Falsiruegeria</taxon>
    </lineage>
</organism>
<proteinExistence type="predicted"/>
<comment type="caution">
    <text evidence="1">The sequence shown here is derived from an EMBL/GenBank/DDBJ whole genome shotgun (WGS) entry which is preliminary data.</text>
</comment>
<evidence type="ECO:0000313" key="1">
    <source>
        <dbReference type="EMBL" id="MBT3141375.1"/>
    </source>
</evidence>
<sequence length="110" mass="12306">MDGLRERLKRFGADRDWGKFHKPKDLAVSVSIEAAELLELFQWLPDDGPIDEDLKANIANEAADVLMYLVLLCDKSGIDLIAAANAKIDRNEERFPIETSRGVAKPRKGI</sequence>
<dbReference type="SUPFAM" id="SSF101386">
    <property type="entry name" value="all-alpha NTP pyrophosphatases"/>
    <property type="match status" value="1"/>
</dbReference>
<accession>A0ABS5WQL9</accession>
<keyword evidence="2" id="KW-1185">Reference proteome</keyword>
<dbReference type="InterPro" id="IPR052555">
    <property type="entry name" value="dCTP_Pyrophosphatase"/>
</dbReference>
<reference evidence="1 2" key="1">
    <citation type="submission" date="2021-05" db="EMBL/GenBank/DDBJ databases">
        <title>Draft genomes of marine bacteria isolated from model chitin particles.</title>
        <authorList>
            <person name="Datta M.S."/>
            <person name="Schwartzman J.A."/>
            <person name="Cordero O."/>
        </authorList>
    </citation>
    <scope>NUCLEOTIDE SEQUENCE [LARGE SCALE GENOMIC DNA]</scope>
    <source>
        <strain evidence="1 2">4E07</strain>
    </source>
</reference>
<dbReference type="PIRSF" id="PIRSF029826">
    <property type="entry name" value="UCP029826_pph"/>
    <property type="match status" value="1"/>
</dbReference>
<evidence type="ECO:0000313" key="2">
    <source>
        <dbReference type="Proteomes" id="UP000763802"/>
    </source>
</evidence>
<dbReference type="InterPro" id="IPR025984">
    <property type="entry name" value="DCTPP"/>
</dbReference>
<dbReference type="EMBL" id="JAHHDY010000012">
    <property type="protein sequence ID" value="MBT3141375.1"/>
    <property type="molecule type" value="Genomic_DNA"/>
</dbReference>
<protein>
    <submittedName>
        <fullName evidence="1">Nucleotide pyrophosphohydrolase</fullName>
    </submittedName>
</protein>
<dbReference type="Gene3D" id="1.10.287.1080">
    <property type="entry name" value="MazG-like"/>
    <property type="match status" value="1"/>
</dbReference>
<dbReference type="Pfam" id="PF12643">
    <property type="entry name" value="MazG-like"/>
    <property type="match status" value="1"/>
</dbReference>
<dbReference type="RefSeq" id="WP_215193805.1">
    <property type="nucleotide sequence ID" value="NZ_JAHHDY010000012.1"/>
</dbReference>